<organism evidence="4 5">
    <name type="scientific">Brevundimonas aurantiaca</name>
    <dbReference type="NCBI Taxonomy" id="74316"/>
    <lineage>
        <taxon>Bacteria</taxon>
        <taxon>Pseudomonadati</taxon>
        <taxon>Pseudomonadota</taxon>
        <taxon>Alphaproteobacteria</taxon>
        <taxon>Caulobacterales</taxon>
        <taxon>Caulobacteraceae</taxon>
        <taxon>Brevundimonas</taxon>
    </lineage>
</organism>
<dbReference type="Gene3D" id="3.10.580.10">
    <property type="entry name" value="CBS-domain"/>
    <property type="match status" value="1"/>
</dbReference>
<dbReference type="PANTHER" id="PTHR43080">
    <property type="entry name" value="CBS DOMAIN-CONTAINING PROTEIN CBSX3, MITOCHONDRIAL"/>
    <property type="match status" value="1"/>
</dbReference>
<feature type="domain" description="CBS" evidence="3">
    <location>
        <begin position="7"/>
        <end position="64"/>
    </location>
</feature>
<sequence length="135" mass="14700">MKIRDVMTRDVHLARPGDTIQAVAERMARGDFGFVPVAEGDRLIGAVTDRDLVVRALAAGAAPTAPIVEYITRDPHTVLDTDDLKSVLDLMASRQIRRAPVVDKHGRIVGVISLGDLSTRVKERYAGEALESISR</sequence>
<dbReference type="Pfam" id="PF00571">
    <property type="entry name" value="CBS"/>
    <property type="match status" value="2"/>
</dbReference>
<dbReference type="AlphaFoldDB" id="A0A7W9F7G4"/>
<protein>
    <submittedName>
        <fullName evidence="4">CBS domain-containing protein</fullName>
    </submittedName>
</protein>
<evidence type="ECO:0000256" key="1">
    <source>
        <dbReference type="ARBA" id="ARBA00023122"/>
    </source>
</evidence>
<dbReference type="InterPro" id="IPR046342">
    <property type="entry name" value="CBS_dom_sf"/>
</dbReference>
<gene>
    <name evidence="4" type="ORF">GGQ93_000738</name>
</gene>
<feature type="domain" description="CBS" evidence="3">
    <location>
        <begin position="71"/>
        <end position="130"/>
    </location>
</feature>
<dbReference type="InterPro" id="IPR051257">
    <property type="entry name" value="Diverse_CBS-Domain"/>
</dbReference>
<keyword evidence="1 2" id="KW-0129">CBS domain</keyword>
<proteinExistence type="predicted"/>
<name>A0A7W9F7G4_9CAUL</name>
<evidence type="ECO:0000256" key="2">
    <source>
        <dbReference type="PROSITE-ProRule" id="PRU00703"/>
    </source>
</evidence>
<evidence type="ECO:0000313" key="5">
    <source>
        <dbReference type="Proteomes" id="UP000527324"/>
    </source>
</evidence>
<dbReference type="EMBL" id="JACHOQ010000001">
    <property type="protein sequence ID" value="MBB5739047.1"/>
    <property type="molecule type" value="Genomic_DNA"/>
</dbReference>
<evidence type="ECO:0000313" key="4">
    <source>
        <dbReference type="EMBL" id="MBB5739047.1"/>
    </source>
</evidence>
<dbReference type="SUPFAM" id="SSF54631">
    <property type="entry name" value="CBS-domain pair"/>
    <property type="match status" value="1"/>
</dbReference>
<evidence type="ECO:0000259" key="3">
    <source>
        <dbReference type="PROSITE" id="PS51371"/>
    </source>
</evidence>
<accession>A0A7W9F7G4</accession>
<dbReference type="InterPro" id="IPR000644">
    <property type="entry name" value="CBS_dom"/>
</dbReference>
<dbReference type="GeneID" id="88839806"/>
<dbReference type="PANTHER" id="PTHR43080:SF2">
    <property type="entry name" value="CBS DOMAIN-CONTAINING PROTEIN"/>
    <property type="match status" value="1"/>
</dbReference>
<dbReference type="RefSeq" id="WP_152948888.1">
    <property type="nucleotide sequence ID" value="NZ_CAJFZS010000001.1"/>
</dbReference>
<reference evidence="4 5" key="1">
    <citation type="submission" date="2020-08" db="EMBL/GenBank/DDBJ databases">
        <title>Genomic Encyclopedia of Type Strains, Phase IV (KMG-IV): sequencing the most valuable type-strain genomes for metagenomic binning, comparative biology and taxonomic classification.</title>
        <authorList>
            <person name="Goeker M."/>
        </authorList>
    </citation>
    <scope>NUCLEOTIDE SEQUENCE [LARGE SCALE GENOMIC DNA]</scope>
    <source>
        <strain evidence="4 5">DSM 4731</strain>
    </source>
</reference>
<comment type="caution">
    <text evidence="4">The sequence shown here is derived from an EMBL/GenBank/DDBJ whole genome shotgun (WGS) entry which is preliminary data.</text>
</comment>
<keyword evidence="5" id="KW-1185">Reference proteome</keyword>
<dbReference type="Proteomes" id="UP000527324">
    <property type="component" value="Unassembled WGS sequence"/>
</dbReference>
<dbReference type="PROSITE" id="PS51371">
    <property type="entry name" value="CBS"/>
    <property type="match status" value="2"/>
</dbReference>
<dbReference type="SMART" id="SM00116">
    <property type="entry name" value="CBS"/>
    <property type="match status" value="2"/>
</dbReference>